<dbReference type="KEGG" id="tdl:TDEL_0A03830"/>
<evidence type="ECO:0000256" key="5">
    <source>
        <dbReference type="ARBA" id="ARBA00022737"/>
    </source>
</evidence>
<evidence type="ECO:0000256" key="3">
    <source>
        <dbReference type="ARBA" id="ARBA00022664"/>
    </source>
</evidence>
<evidence type="ECO:0000259" key="9">
    <source>
        <dbReference type="Pfam" id="PF23220"/>
    </source>
</evidence>
<dbReference type="FunCoup" id="G8ZM71">
    <property type="interactions" value="1141"/>
</dbReference>
<dbReference type="OrthoDB" id="10067343at2759"/>
<keyword evidence="13" id="KW-1185">Reference proteome</keyword>
<evidence type="ECO:0000256" key="1">
    <source>
        <dbReference type="ARBA" id="ARBA00004123"/>
    </source>
</evidence>
<dbReference type="GO" id="GO:0071006">
    <property type="term" value="C:U2-type catalytic step 1 spliceosome"/>
    <property type="evidence" value="ECO:0007669"/>
    <property type="project" value="EnsemblFungi"/>
</dbReference>
<dbReference type="InterPro" id="IPR045075">
    <property type="entry name" value="Syf1-like"/>
</dbReference>
<organism evidence="12 13">
    <name type="scientific">Torulaspora delbrueckii</name>
    <name type="common">Yeast</name>
    <name type="synonym">Candida colliculosa</name>
    <dbReference type="NCBI Taxonomy" id="4950"/>
    <lineage>
        <taxon>Eukaryota</taxon>
        <taxon>Fungi</taxon>
        <taxon>Dikarya</taxon>
        <taxon>Ascomycota</taxon>
        <taxon>Saccharomycotina</taxon>
        <taxon>Saccharomycetes</taxon>
        <taxon>Saccharomycetales</taxon>
        <taxon>Saccharomycetaceae</taxon>
        <taxon>Torulaspora</taxon>
    </lineage>
</organism>
<dbReference type="GO" id="GO:0005829">
    <property type="term" value="C:cytosol"/>
    <property type="evidence" value="ECO:0007669"/>
    <property type="project" value="EnsemblFungi"/>
</dbReference>
<feature type="domain" description="Pre-mRNA-splicing factor SYF1 central HAT repeats" evidence="9">
    <location>
        <begin position="272"/>
        <end position="406"/>
    </location>
</feature>
<feature type="domain" description="Pre-mRNA-splicing factor Syf1/CRNKL1-like C-terminal HAT-repeats" evidence="10">
    <location>
        <begin position="415"/>
        <end position="775"/>
    </location>
</feature>
<sequence length="805" mass="94393">MDDISRYVADEDDLAFEYELQRTPQSVVTWRRYLDSWKEDGRPDSHIVWLYERFCRQFQSDMEIWEDYIQWLLQRCGKSVEYTDIMELFIRSLSYCAKNCEDLCIMFLEFAIGQLDLKYIRMAFDISLKRLPRDGHGRVWEKVLRFIDETLSPLTRNEETEYDDIFEELSILIYKGLFEKTDEGNHELDLWTSLILKRYLDVCPSEQRPLNVIRIAQTGDHDFLYTAYRKFYGNGPQSTLPYSTNLLYLESLESLNKREAYEQFITELAGVFPENWVELKVTLVKFYIKSAQHDKIVHVLEDSLARTQSVQEFSVLYSTYLNYEKAFIDIVLQELKNNSQVIGDWEQQVESHLSRLQGLIESYEIRLNDIKIRRNPNLVSNWSERATLFPAAAGKCDVYSHAILTIDPYRVNIPGSLGKLWCAYAELYWEAGDFDSAREVYDRGLRVPYPYLQDLEELWTTWAEHELESFSIEFAIKLMEDALQVPENPELLVDRFKEGDKKVPAQAVVFTSLKLWLLYLDFTESLSYDSSEYTEKTIALYEQMIALKVATPMVFINYAHFLQEHREELSSFQVYERAIGTFPPETQLEIWDLYLTEGTAEDSPLAKEQIRDLFDQALENLTNGRIDCKTIFLLYSDFEEQCGLLNRCCEILLQGARKTANLEDKITLWQMCISKAKALLGNEESRKLYEECIQSLPNSQVMKFVVDFARTEAVLGEIERARELFKYGAQLLPPGRNGLLWEKWDEFEVRNGNKESYKDMLKLKRKLEKEMRIETEAESQLEGNIAFVAASKQNVVNPEEIELNI</sequence>
<dbReference type="SUPFAM" id="SSF48452">
    <property type="entry name" value="TPR-like"/>
    <property type="match status" value="2"/>
</dbReference>
<dbReference type="InParanoid" id="G8ZM71"/>
<keyword evidence="3" id="KW-0507">mRNA processing</keyword>
<dbReference type="Pfam" id="PF23233">
    <property type="entry name" value="HAT_Syf1_CNRKL1_N"/>
    <property type="match status" value="1"/>
</dbReference>
<evidence type="ECO:0000256" key="4">
    <source>
        <dbReference type="ARBA" id="ARBA00022728"/>
    </source>
</evidence>
<keyword evidence="5" id="KW-0677">Repeat</keyword>
<dbReference type="SMART" id="SM00386">
    <property type="entry name" value="HAT"/>
    <property type="match status" value="9"/>
</dbReference>
<dbReference type="PANTHER" id="PTHR11246">
    <property type="entry name" value="PRE-MRNA SPLICING FACTOR"/>
    <property type="match status" value="1"/>
</dbReference>
<dbReference type="EMBL" id="HE616742">
    <property type="protein sequence ID" value="CCE89715.1"/>
    <property type="molecule type" value="Genomic_DNA"/>
</dbReference>
<dbReference type="GO" id="GO:0071008">
    <property type="term" value="C:U2-type post-mRNA release spliceosomal complex"/>
    <property type="evidence" value="ECO:0007669"/>
    <property type="project" value="EnsemblFungi"/>
</dbReference>
<reference evidence="12 13" key="1">
    <citation type="journal article" date="2011" name="Proc. Natl. Acad. Sci. U.S.A.">
        <title>Evolutionary erosion of yeast sex chromosomes by mating-type switching accidents.</title>
        <authorList>
            <person name="Gordon J.L."/>
            <person name="Armisen D."/>
            <person name="Proux-Wera E."/>
            <person name="Oheigeartaigh S.S."/>
            <person name="Byrne K.P."/>
            <person name="Wolfe K.H."/>
        </authorList>
    </citation>
    <scope>NUCLEOTIDE SEQUENCE [LARGE SCALE GENOMIC DNA]</scope>
    <source>
        <strain evidence="13">ATCC 10662 / CBS 1146 / NBRC 0425 / NCYC 2629 / NRRL Y-866</strain>
    </source>
</reference>
<evidence type="ECO:0000256" key="2">
    <source>
        <dbReference type="ARBA" id="ARBA00008644"/>
    </source>
</evidence>
<name>G8ZM71_TORDE</name>
<dbReference type="GO" id="GO:0000349">
    <property type="term" value="P:generation of catalytic spliceosome for first transesterification step"/>
    <property type="evidence" value="ECO:0007669"/>
    <property type="project" value="EnsemblFungi"/>
</dbReference>
<evidence type="ECO:0000313" key="13">
    <source>
        <dbReference type="Proteomes" id="UP000005627"/>
    </source>
</evidence>
<dbReference type="Gene3D" id="1.25.40.10">
    <property type="entry name" value="Tetratricopeptide repeat domain"/>
    <property type="match status" value="3"/>
</dbReference>
<dbReference type="InterPro" id="IPR056350">
    <property type="entry name" value="HAT_Syf1_central"/>
</dbReference>
<dbReference type="eggNOG" id="KOG2047">
    <property type="taxonomic scope" value="Eukaryota"/>
</dbReference>
<feature type="domain" description="Pre-mRNA-splicing factor Syf1-like N-terminal HAT-repeats" evidence="11">
    <location>
        <begin position="12"/>
        <end position="150"/>
    </location>
</feature>
<dbReference type="STRING" id="1076872.G8ZM71"/>
<protein>
    <recommendedName>
        <fullName evidence="8">Pre-mRNA-splicing factor SYF1</fullName>
    </recommendedName>
</protein>
<dbReference type="RefSeq" id="XP_003678926.1">
    <property type="nucleotide sequence ID" value="XM_003678878.1"/>
</dbReference>
<dbReference type="GeneID" id="11503146"/>
<dbReference type="AlphaFoldDB" id="G8ZM71"/>
<accession>G8ZM71</accession>
<dbReference type="InterPro" id="IPR055430">
    <property type="entry name" value="HAT_Syf1_CNRKL1_C"/>
</dbReference>
<comment type="subcellular location">
    <subcellularLocation>
        <location evidence="1">Nucleus</location>
    </subcellularLocation>
</comment>
<evidence type="ECO:0000259" key="10">
    <source>
        <dbReference type="Pfam" id="PF23231"/>
    </source>
</evidence>
<dbReference type="HOGENOM" id="CLU_007736_0_0_1"/>
<keyword evidence="7" id="KW-0539">Nucleus</keyword>
<proteinExistence type="inferred from homology"/>
<dbReference type="InterPro" id="IPR003107">
    <property type="entry name" value="HAT"/>
</dbReference>
<evidence type="ECO:0000259" key="11">
    <source>
        <dbReference type="Pfam" id="PF23233"/>
    </source>
</evidence>
<keyword evidence="6" id="KW-0508">mRNA splicing</keyword>
<dbReference type="GO" id="GO:0071004">
    <property type="term" value="C:U2-type prespliceosome"/>
    <property type="evidence" value="ECO:0007669"/>
    <property type="project" value="EnsemblFungi"/>
</dbReference>
<dbReference type="Pfam" id="PF23231">
    <property type="entry name" value="HAT_Syf1_CNRKL1_C"/>
    <property type="match status" value="1"/>
</dbReference>
<evidence type="ECO:0000256" key="7">
    <source>
        <dbReference type="ARBA" id="ARBA00023242"/>
    </source>
</evidence>
<evidence type="ECO:0000313" key="12">
    <source>
        <dbReference type="EMBL" id="CCE89715.1"/>
    </source>
</evidence>
<comment type="similarity">
    <text evidence="2">Belongs to the crooked-neck family.</text>
</comment>
<dbReference type="InterPro" id="IPR011990">
    <property type="entry name" value="TPR-like_helical_dom_sf"/>
</dbReference>
<dbReference type="PANTHER" id="PTHR11246:SF5">
    <property type="entry name" value="PRE-MRNA-SPLICING FACTOR SYF1"/>
    <property type="match status" value="1"/>
</dbReference>
<dbReference type="GO" id="GO:0000974">
    <property type="term" value="C:Prp19 complex"/>
    <property type="evidence" value="ECO:0007669"/>
    <property type="project" value="EnsemblFungi"/>
</dbReference>
<dbReference type="Pfam" id="PF23220">
    <property type="entry name" value="HAT_Syf1_M"/>
    <property type="match status" value="1"/>
</dbReference>
<evidence type="ECO:0000256" key="6">
    <source>
        <dbReference type="ARBA" id="ARBA00023187"/>
    </source>
</evidence>
<dbReference type="InterPro" id="IPR055433">
    <property type="entry name" value="HAT_Syf1-like_N"/>
</dbReference>
<gene>
    <name evidence="12" type="primary">TDEL0A03830</name>
    <name evidence="12" type="ORF">TDEL_0A03830</name>
</gene>
<dbReference type="Proteomes" id="UP000005627">
    <property type="component" value="Chromosome 1"/>
</dbReference>
<evidence type="ECO:0000256" key="8">
    <source>
        <dbReference type="ARBA" id="ARBA00039472"/>
    </source>
</evidence>
<keyword evidence="4" id="KW-0747">Spliceosome</keyword>
<dbReference type="GO" id="GO:0071007">
    <property type="term" value="C:U2-type catalytic step 2 spliceosome"/>
    <property type="evidence" value="ECO:0007669"/>
    <property type="project" value="EnsemblFungi"/>
</dbReference>